<protein>
    <submittedName>
        <fullName evidence="2">Uncharacterized protein</fullName>
    </submittedName>
</protein>
<keyword evidence="1" id="KW-0732">Signal</keyword>
<organism evidence="2 3">
    <name type="scientific">Apiospora kogelbergensis</name>
    <dbReference type="NCBI Taxonomy" id="1337665"/>
    <lineage>
        <taxon>Eukaryota</taxon>
        <taxon>Fungi</taxon>
        <taxon>Dikarya</taxon>
        <taxon>Ascomycota</taxon>
        <taxon>Pezizomycotina</taxon>
        <taxon>Sordariomycetes</taxon>
        <taxon>Xylariomycetidae</taxon>
        <taxon>Amphisphaeriales</taxon>
        <taxon>Apiosporaceae</taxon>
        <taxon>Apiospora</taxon>
    </lineage>
</organism>
<dbReference type="Proteomes" id="UP001392437">
    <property type="component" value="Unassembled WGS sequence"/>
</dbReference>
<comment type="caution">
    <text evidence="2">The sequence shown here is derived from an EMBL/GenBank/DDBJ whole genome shotgun (WGS) entry which is preliminary data.</text>
</comment>
<sequence>MKFLIAALLLTGAFALPMVEDNNEALLLDRDLPVEQFENDMGNTPIEVVARDDSNAVVKNIAPPAAGLAHGQYLKRLSRFLPNPLSPFTSWLLPW</sequence>
<evidence type="ECO:0000313" key="2">
    <source>
        <dbReference type="EMBL" id="KAK8095696.1"/>
    </source>
</evidence>
<dbReference type="EMBL" id="JAQQWP010000011">
    <property type="protein sequence ID" value="KAK8095696.1"/>
    <property type="molecule type" value="Genomic_DNA"/>
</dbReference>
<gene>
    <name evidence="2" type="ORF">PG999_013718</name>
</gene>
<proteinExistence type="predicted"/>
<dbReference type="AlphaFoldDB" id="A0AAW0Q6U9"/>
<name>A0AAW0Q6U9_9PEZI</name>
<accession>A0AAW0Q6U9</accession>
<feature type="chain" id="PRO_5043687745" evidence="1">
    <location>
        <begin position="16"/>
        <end position="95"/>
    </location>
</feature>
<keyword evidence="3" id="KW-1185">Reference proteome</keyword>
<reference evidence="2 3" key="1">
    <citation type="submission" date="2023-01" db="EMBL/GenBank/DDBJ databases">
        <title>Analysis of 21 Apiospora genomes using comparative genomics revels a genus with tremendous synthesis potential of carbohydrate active enzymes and secondary metabolites.</title>
        <authorList>
            <person name="Sorensen T."/>
        </authorList>
    </citation>
    <scope>NUCLEOTIDE SEQUENCE [LARGE SCALE GENOMIC DNA]</scope>
    <source>
        <strain evidence="2 3">CBS 117206</strain>
    </source>
</reference>
<evidence type="ECO:0000313" key="3">
    <source>
        <dbReference type="Proteomes" id="UP001392437"/>
    </source>
</evidence>
<evidence type="ECO:0000256" key="1">
    <source>
        <dbReference type="SAM" id="SignalP"/>
    </source>
</evidence>
<feature type="signal peptide" evidence="1">
    <location>
        <begin position="1"/>
        <end position="15"/>
    </location>
</feature>